<sequence length="225" mass="25473">MGCNHSKSTNPNGGDVLPPRIRPLLRQRIEEFRRRRNARGGEDGALSKKQLLKDVDNDYDRNSYNPSTDLANEISKENQTAIEKLSQVVPLPVSECGIERHDQDEDEDEDEEDKSRLIGPRSPSFKIYCIENEEKIEEVLCDTHEDDEETNQNNALQNKSLSIDSDASAASGNTANSNEVVKMETTPKRKGHRNKIKNLLNVKHLQKNRMMTCSGNDRTNLLAEN</sequence>
<feature type="region of interest" description="Disordered" evidence="1">
    <location>
        <begin position="144"/>
        <end position="177"/>
    </location>
</feature>
<feature type="compositionally biased region" description="Basic and acidic residues" evidence="1">
    <location>
        <begin position="27"/>
        <end position="61"/>
    </location>
</feature>
<organism evidence="2 3">
    <name type="scientific">Cicer arietinum</name>
    <name type="common">Chickpea</name>
    <name type="synonym">Garbanzo</name>
    <dbReference type="NCBI Taxonomy" id="3827"/>
    <lineage>
        <taxon>Eukaryota</taxon>
        <taxon>Viridiplantae</taxon>
        <taxon>Streptophyta</taxon>
        <taxon>Embryophyta</taxon>
        <taxon>Tracheophyta</taxon>
        <taxon>Spermatophyta</taxon>
        <taxon>Magnoliopsida</taxon>
        <taxon>eudicotyledons</taxon>
        <taxon>Gunneridae</taxon>
        <taxon>Pentapetalae</taxon>
        <taxon>rosids</taxon>
        <taxon>fabids</taxon>
        <taxon>Fabales</taxon>
        <taxon>Fabaceae</taxon>
        <taxon>Papilionoideae</taxon>
        <taxon>50 kb inversion clade</taxon>
        <taxon>NPAAA clade</taxon>
        <taxon>Hologalegina</taxon>
        <taxon>IRL clade</taxon>
        <taxon>Cicereae</taxon>
        <taxon>Cicer</taxon>
    </lineage>
</organism>
<proteinExistence type="predicted"/>
<dbReference type="OrthoDB" id="1432441at2759"/>
<reference evidence="3" key="2">
    <citation type="submission" date="2025-08" db="UniProtKB">
        <authorList>
            <consortium name="RefSeq"/>
        </authorList>
    </citation>
    <scope>IDENTIFICATION</scope>
    <source>
        <tissue evidence="3">Etiolated seedlings</tissue>
    </source>
</reference>
<feature type="region of interest" description="Disordered" evidence="1">
    <location>
        <begin position="93"/>
        <end position="119"/>
    </location>
</feature>
<dbReference type="eggNOG" id="ENOG502SY1H">
    <property type="taxonomic scope" value="Eukaryota"/>
</dbReference>
<feature type="compositionally biased region" description="Low complexity" evidence="1">
    <location>
        <begin position="17"/>
        <end position="26"/>
    </location>
</feature>
<accession>A0A1S2YBM3</accession>
<dbReference type="PaxDb" id="3827-XP_004501730.1"/>
<feature type="compositionally biased region" description="Low complexity" evidence="1">
    <location>
        <begin position="164"/>
        <end position="177"/>
    </location>
</feature>
<keyword evidence="2" id="KW-1185">Reference proteome</keyword>
<feature type="compositionally biased region" description="Polar residues" evidence="1">
    <location>
        <begin position="1"/>
        <end position="12"/>
    </location>
</feature>
<name>A0A1S2YBM3_CICAR</name>
<dbReference type="KEGG" id="cam:101511894"/>
<evidence type="ECO:0000313" key="3">
    <source>
        <dbReference type="RefSeq" id="XP_004501730.1"/>
    </source>
</evidence>
<reference evidence="2" key="1">
    <citation type="journal article" date="2013" name="Nat. Biotechnol.">
        <title>Draft genome sequence of chickpea (Cicer arietinum) provides a resource for trait improvement.</title>
        <authorList>
            <person name="Varshney R.K."/>
            <person name="Song C."/>
            <person name="Saxena R.K."/>
            <person name="Azam S."/>
            <person name="Yu S."/>
            <person name="Sharpe A.G."/>
            <person name="Cannon S."/>
            <person name="Baek J."/>
            <person name="Rosen B.D."/>
            <person name="Tar'an B."/>
            <person name="Millan T."/>
            <person name="Zhang X."/>
            <person name="Ramsay L.D."/>
            <person name="Iwata A."/>
            <person name="Wang Y."/>
            <person name="Nelson W."/>
            <person name="Farmer A.D."/>
            <person name="Gaur P.M."/>
            <person name="Soderlund C."/>
            <person name="Penmetsa R.V."/>
            <person name="Xu C."/>
            <person name="Bharti A.K."/>
            <person name="He W."/>
            <person name="Winter P."/>
            <person name="Zhao S."/>
            <person name="Hane J.K."/>
            <person name="Carrasquilla-Garcia N."/>
            <person name="Condie J.A."/>
            <person name="Upadhyaya H.D."/>
            <person name="Luo M.C."/>
            <person name="Thudi M."/>
            <person name="Gowda C.L."/>
            <person name="Singh N.P."/>
            <person name="Lichtenzveig J."/>
            <person name="Gali K.K."/>
            <person name="Rubio J."/>
            <person name="Nadarajan N."/>
            <person name="Dolezel J."/>
            <person name="Bansal K.C."/>
            <person name="Xu X."/>
            <person name="Edwards D."/>
            <person name="Zhang G."/>
            <person name="Kahl G."/>
            <person name="Gil J."/>
            <person name="Singh K.B."/>
            <person name="Datta S.K."/>
            <person name="Jackson S.A."/>
            <person name="Wang J."/>
            <person name="Cook D.R."/>
        </authorList>
    </citation>
    <scope>NUCLEOTIDE SEQUENCE [LARGE SCALE GENOMIC DNA]</scope>
    <source>
        <strain evidence="2">cv. CDC Frontier</strain>
    </source>
</reference>
<dbReference type="AlphaFoldDB" id="A0A1S2YBM3"/>
<gene>
    <name evidence="3" type="primary">LOC101511894</name>
</gene>
<protein>
    <submittedName>
        <fullName evidence="3">Uncharacterized protein LOC101511894</fullName>
    </submittedName>
</protein>
<evidence type="ECO:0000256" key="1">
    <source>
        <dbReference type="SAM" id="MobiDB-lite"/>
    </source>
</evidence>
<dbReference type="Proteomes" id="UP000087171">
    <property type="component" value="Chromosome Ca5"/>
</dbReference>
<feature type="region of interest" description="Disordered" evidence="1">
    <location>
        <begin position="1"/>
        <end position="69"/>
    </location>
</feature>
<feature type="compositionally biased region" description="Polar residues" evidence="1">
    <location>
        <begin position="151"/>
        <end position="163"/>
    </location>
</feature>
<dbReference type="GeneID" id="101511894"/>
<evidence type="ECO:0000313" key="2">
    <source>
        <dbReference type="Proteomes" id="UP000087171"/>
    </source>
</evidence>
<dbReference type="RefSeq" id="XP_004501730.1">
    <property type="nucleotide sequence ID" value="XM_004501673.3"/>
</dbReference>